<dbReference type="InterPro" id="IPR003265">
    <property type="entry name" value="HhH-GPD_domain"/>
</dbReference>
<dbReference type="Proteomes" id="UP000176863">
    <property type="component" value="Unassembled WGS sequence"/>
</dbReference>
<keyword evidence="5" id="KW-0234">DNA repair</keyword>
<dbReference type="GO" id="GO:0008725">
    <property type="term" value="F:DNA-3-methyladenine glycosylase activity"/>
    <property type="evidence" value="ECO:0007669"/>
    <property type="project" value="TreeGrafter"/>
</dbReference>
<evidence type="ECO:0000313" key="9">
    <source>
        <dbReference type="Proteomes" id="UP000176863"/>
    </source>
</evidence>
<reference evidence="8 9" key="1">
    <citation type="journal article" date="2016" name="Nat. Commun.">
        <title>Thousands of microbial genomes shed light on interconnected biogeochemical processes in an aquifer system.</title>
        <authorList>
            <person name="Anantharaman K."/>
            <person name="Brown C.T."/>
            <person name="Hug L.A."/>
            <person name="Sharon I."/>
            <person name="Castelle C.J."/>
            <person name="Probst A.J."/>
            <person name="Thomas B.C."/>
            <person name="Singh A."/>
            <person name="Wilkins M.J."/>
            <person name="Karaoz U."/>
            <person name="Brodie E.L."/>
            <person name="Williams K.H."/>
            <person name="Hubbard S.S."/>
            <person name="Banfield J.F."/>
        </authorList>
    </citation>
    <scope>NUCLEOTIDE SEQUENCE [LARGE SCALE GENOMIC DNA]</scope>
</reference>
<proteinExistence type="inferred from homology"/>
<feature type="domain" description="HhH-GPD" evidence="7">
    <location>
        <begin position="44"/>
        <end position="199"/>
    </location>
</feature>
<evidence type="ECO:0000256" key="1">
    <source>
        <dbReference type="ARBA" id="ARBA00000086"/>
    </source>
</evidence>
<dbReference type="GO" id="GO:0032131">
    <property type="term" value="F:alkylated DNA binding"/>
    <property type="evidence" value="ECO:0007669"/>
    <property type="project" value="TreeGrafter"/>
</dbReference>
<evidence type="ECO:0000256" key="4">
    <source>
        <dbReference type="ARBA" id="ARBA00022763"/>
    </source>
</evidence>
<dbReference type="SUPFAM" id="SSF48150">
    <property type="entry name" value="DNA-glycosylase"/>
    <property type="match status" value="1"/>
</dbReference>
<dbReference type="PANTHER" id="PTHR43003">
    <property type="entry name" value="DNA-3-METHYLADENINE GLYCOSYLASE"/>
    <property type="match status" value="1"/>
</dbReference>
<gene>
    <name evidence="8" type="ORF">A2851_01805</name>
</gene>
<dbReference type="STRING" id="1798480.A2851_01805"/>
<evidence type="ECO:0000256" key="6">
    <source>
        <dbReference type="SAM" id="MobiDB-lite"/>
    </source>
</evidence>
<dbReference type="AlphaFoldDB" id="A0A1F6CWR6"/>
<evidence type="ECO:0000256" key="3">
    <source>
        <dbReference type="ARBA" id="ARBA00012000"/>
    </source>
</evidence>
<dbReference type="PANTHER" id="PTHR43003:SF5">
    <property type="entry name" value="DNA-3-METHYLADENINE GLYCOSYLASE"/>
    <property type="match status" value="1"/>
</dbReference>
<dbReference type="GO" id="GO:0032993">
    <property type="term" value="C:protein-DNA complex"/>
    <property type="evidence" value="ECO:0007669"/>
    <property type="project" value="TreeGrafter"/>
</dbReference>
<name>A0A1F6CWR6_9BACT</name>
<protein>
    <recommendedName>
        <fullName evidence="3">DNA-3-methyladenine glycosylase II</fullName>
        <ecNumber evidence="3">3.2.2.21</ecNumber>
    </recommendedName>
</protein>
<comment type="catalytic activity">
    <reaction evidence="1">
        <text>Hydrolysis of alkylated DNA, releasing 3-methyladenine, 3-methylguanine, 7-methylguanine and 7-methyladenine.</text>
        <dbReference type="EC" id="3.2.2.21"/>
    </reaction>
</comment>
<dbReference type="CDD" id="cd00056">
    <property type="entry name" value="ENDO3c"/>
    <property type="match status" value="1"/>
</dbReference>
<feature type="region of interest" description="Disordered" evidence="6">
    <location>
        <begin position="199"/>
        <end position="226"/>
    </location>
</feature>
<keyword evidence="4" id="KW-0227">DNA damage</keyword>
<sequence>MKDPSESFRFLKRDKRFATLIKKHGLPDMKRTGTPFRALVRAIIGQQVSGAAARSIFARFIVLFPKGKFPTPQAVRKMSIEKMRAAGLSRQKVSYIKDLAEKFSDGTIRHRHLHTMTSDEIIEHLVQVKGIGVWTVHMFLVFTLNRPDVLPTGDLGIRKGFQIVYGLKSLPDHARMERLALPWRAHASTASWYLWRAADSARPTRPPKPRRRREPNAKEGEAKRRK</sequence>
<dbReference type="GO" id="GO:0043916">
    <property type="term" value="F:DNA-7-methylguanine glycosylase activity"/>
    <property type="evidence" value="ECO:0007669"/>
    <property type="project" value="TreeGrafter"/>
</dbReference>
<dbReference type="InterPro" id="IPR051912">
    <property type="entry name" value="Alkylbase_DNA_Glycosylase/TA"/>
</dbReference>
<comment type="caution">
    <text evidence="8">The sequence shown here is derived from an EMBL/GenBank/DDBJ whole genome shotgun (WGS) entry which is preliminary data.</text>
</comment>
<evidence type="ECO:0000256" key="5">
    <source>
        <dbReference type="ARBA" id="ARBA00023204"/>
    </source>
</evidence>
<dbReference type="GO" id="GO:0006285">
    <property type="term" value="P:base-excision repair, AP site formation"/>
    <property type="evidence" value="ECO:0007669"/>
    <property type="project" value="TreeGrafter"/>
</dbReference>
<dbReference type="FunFam" id="1.10.340.30:FF:000004">
    <property type="entry name" value="DNA-3-methyladenine glycosylase II"/>
    <property type="match status" value="1"/>
</dbReference>
<comment type="similarity">
    <text evidence="2">Belongs to the alkylbase DNA glycosidase AlkA family.</text>
</comment>
<evidence type="ECO:0000259" key="7">
    <source>
        <dbReference type="SMART" id="SM00478"/>
    </source>
</evidence>
<dbReference type="SMART" id="SM00478">
    <property type="entry name" value="ENDO3c"/>
    <property type="match status" value="1"/>
</dbReference>
<dbReference type="Gene3D" id="1.10.340.30">
    <property type="entry name" value="Hypothetical protein, domain 2"/>
    <property type="match status" value="1"/>
</dbReference>
<evidence type="ECO:0000313" key="8">
    <source>
        <dbReference type="EMBL" id="OGG53604.1"/>
    </source>
</evidence>
<dbReference type="EMBL" id="MFKT01000009">
    <property type="protein sequence ID" value="OGG53604.1"/>
    <property type="molecule type" value="Genomic_DNA"/>
</dbReference>
<organism evidence="8 9">
    <name type="scientific">Candidatus Kaiserbacteria bacterium RIFCSPHIGHO2_01_FULL_53_29</name>
    <dbReference type="NCBI Taxonomy" id="1798480"/>
    <lineage>
        <taxon>Bacteria</taxon>
        <taxon>Candidatus Kaiseribacteriota</taxon>
    </lineage>
</organism>
<feature type="compositionally biased region" description="Basic and acidic residues" evidence="6">
    <location>
        <begin position="214"/>
        <end position="226"/>
    </location>
</feature>
<dbReference type="EC" id="3.2.2.21" evidence="3"/>
<dbReference type="Gene3D" id="1.10.1670.40">
    <property type="match status" value="1"/>
</dbReference>
<dbReference type="GO" id="GO:0006307">
    <property type="term" value="P:DNA alkylation repair"/>
    <property type="evidence" value="ECO:0007669"/>
    <property type="project" value="TreeGrafter"/>
</dbReference>
<evidence type="ECO:0000256" key="2">
    <source>
        <dbReference type="ARBA" id="ARBA00010817"/>
    </source>
</evidence>
<dbReference type="Pfam" id="PF00730">
    <property type="entry name" value="HhH-GPD"/>
    <property type="match status" value="1"/>
</dbReference>
<dbReference type="InterPro" id="IPR011257">
    <property type="entry name" value="DNA_glycosylase"/>
</dbReference>
<accession>A0A1F6CWR6</accession>